<evidence type="ECO:0000313" key="1">
    <source>
        <dbReference type="EMBL" id="MPC86681.1"/>
    </source>
</evidence>
<proteinExistence type="predicted"/>
<accession>A0A5B7IMG9</accession>
<protein>
    <submittedName>
        <fullName evidence="1">Uncharacterized protein</fullName>
    </submittedName>
</protein>
<dbReference type="EMBL" id="VSRR010072180">
    <property type="protein sequence ID" value="MPC86681.1"/>
    <property type="molecule type" value="Genomic_DNA"/>
</dbReference>
<gene>
    <name evidence="1" type="ORF">E2C01_081517</name>
</gene>
<sequence>MATFPEEAAMLRGVYINYYNKQEGDFIRVEKNTETDWIWDSRPDQTPPK</sequence>
<dbReference type="Proteomes" id="UP000324222">
    <property type="component" value="Unassembled WGS sequence"/>
</dbReference>
<keyword evidence="2" id="KW-1185">Reference proteome</keyword>
<dbReference type="OrthoDB" id="5857140at2759"/>
<dbReference type="AlphaFoldDB" id="A0A5B7IMG9"/>
<organism evidence="1 2">
    <name type="scientific">Portunus trituberculatus</name>
    <name type="common">Swimming crab</name>
    <name type="synonym">Neptunus trituberculatus</name>
    <dbReference type="NCBI Taxonomy" id="210409"/>
    <lineage>
        <taxon>Eukaryota</taxon>
        <taxon>Metazoa</taxon>
        <taxon>Ecdysozoa</taxon>
        <taxon>Arthropoda</taxon>
        <taxon>Crustacea</taxon>
        <taxon>Multicrustacea</taxon>
        <taxon>Malacostraca</taxon>
        <taxon>Eumalacostraca</taxon>
        <taxon>Eucarida</taxon>
        <taxon>Decapoda</taxon>
        <taxon>Pleocyemata</taxon>
        <taxon>Brachyura</taxon>
        <taxon>Eubrachyura</taxon>
        <taxon>Portunoidea</taxon>
        <taxon>Portunidae</taxon>
        <taxon>Portuninae</taxon>
        <taxon>Portunus</taxon>
    </lineage>
</organism>
<reference evidence="1 2" key="1">
    <citation type="submission" date="2019-05" db="EMBL/GenBank/DDBJ databases">
        <title>Another draft genome of Portunus trituberculatus and its Hox gene families provides insights of decapod evolution.</title>
        <authorList>
            <person name="Jeong J.-H."/>
            <person name="Song I."/>
            <person name="Kim S."/>
            <person name="Choi T."/>
            <person name="Kim D."/>
            <person name="Ryu S."/>
            <person name="Kim W."/>
        </authorList>
    </citation>
    <scope>NUCLEOTIDE SEQUENCE [LARGE SCALE GENOMIC DNA]</scope>
    <source>
        <tissue evidence="1">Muscle</tissue>
    </source>
</reference>
<name>A0A5B7IMG9_PORTR</name>
<evidence type="ECO:0000313" key="2">
    <source>
        <dbReference type="Proteomes" id="UP000324222"/>
    </source>
</evidence>
<comment type="caution">
    <text evidence="1">The sequence shown here is derived from an EMBL/GenBank/DDBJ whole genome shotgun (WGS) entry which is preliminary data.</text>
</comment>